<evidence type="ECO:0000256" key="2">
    <source>
        <dbReference type="ARBA" id="ARBA00022801"/>
    </source>
</evidence>
<dbReference type="CDD" id="cd03112">
    <property type="entry name" value="CobW-like"/>
    <property type="match status" value="1"/>
</dbReference>
<dbReference type="InterPro" id="IPR003495">
    <property type="entry name" value="CobW/HypB/UreG_nucleotide-bd"/>
</dbReference>
<dbReference type="SUPFAM" id="SSF52540">
    <property type="entry name" value="P-loop containing nucleoside triphosphate hydrolases"/>
    <property type="match status" value="1"/>
</dbReference>
<keyword evidence="1" id="KW-0547">Nucleotide-binding</keyword>
<gene>
    <name evidence="7" type="ORF">GCM10008938_24210</name>
</gene>
<dbReference type="InterPro" id="IPR036627">
    <property type="entry name" value="CobW-likC_sf"/>
</dbReference>
<dbReference type="Pfam" id="PF02492">
    <property type="entry name" value="cobW"/>
    <property type="match status" value="1"/>
</dbReference>
<dbReference type="EMBL" id="BMOD01000008">
    <property type="protein sequence ID" value="GGJ37273.1"/>
    <property type="molecule type" value="Genomic_DNA"/>
</dbReference>
<dbReference type="PANTHER" id="PTHR13748:SF62">
    <property type="entry name" value="COBW DOMAIN-CONTAINING PROTEIN"/>
    <property type="match status" value="1"/>
</dbReference>
<comment type="catalytic activity">
    <reaction evidence="5">
        <text>GTP + H2O = GDP + phosphate + H(+)</text>
        <dbReference type="Rhea" id="RHEA:19669"/>
        <dbReference type="ChEBI" id="CHEBI:15377"/>
        <dbReference type="ChEBI" id="CHEBI:15378"/>
        <dbReference type="ChEBI" id="CHEBI:37565"/>
        <dbReference type="ChEBI" id="CHEBI:43474"/>
        <dbReference type="ChEBI" id="CHEBI:58189"/>
    </reaction>
    <physiologicalReaction direction="left-to-right" evidence="5">
        <dbReference type="Rhea" id="RHEA:19670"/>
    </physiologicalReaction>
</comment>
<dbReference type="Pfam" id="PF07683">
    <property type="entry name" value="CobW_C"/>
    <property type="match status" value="1"/>
</dbReference>
<sequence length="322" mass="35843">MLYTMRVVRNRIPVTVIGGFLGAGKTTLVNHLIRQNPYKLGVIVNEFGSLGVDGALIENLPDEDLAELTAGCLCCSGRNDLIEALVKLVSRPQRPEYVLIELSGLADPVPVMQTLLDPQVRALFELDGLVTVLDARNFYATLEQNPEMALQLAYASSIVINKSDLADQELLDLVQDTSSKLAPLAKVIRTHHSEVASDQVLNQKHFSADLKEDVLETTHQHTAGVKSFVLKHIEPLDMIRWHYFLQKFILERPGHVLRVKGFLAFKDIPEEVLFQAVRDIFSAEALTDPHDNTSHLVVIGRDLDRDLYQAAFQECSGEPTTA</sequence>
<evidence type="ECO:0000256" key="5">
    <source>
        <dbReference type="ARBA" id="ARBA00049117"/>
    </source>
</evidence>
<evidence type="ECO:0000313" key="7">
    <source>
        <dbReference type="EMBL" id="GGJ37273.1"/>
    </source>
</evidence>
<dbReference type="Proteomes" id="UP000632222">
    <property type="component" value="Unassembled WGS sequence"/>
</dbReference>
<keyword evidence="2" id="KW-0378">Hydrolase</keyword>
<name>A0ABQ2D3Y7_9DEIO</name>
<dbReference type="Gene3D" id="3.40.50.300">
    <property type="entry name" value="P-loop containing nucleotide triphosphate hydrolases"/>
    <property type="match status" value="1"/>
</dbReference>
<evidence type="ECO:0000256" key="1">
    <source>
        <dbReference type="ARBA" id="ARBA00022741"/>
    </source>
</evidence>
<dbReference type="SMART" id="SM00833">
    <property type="entry name" value="CobW_C"/>
    <property type="match status" value="1"/>
</dbReference>
<dbReference type="Gene3D" id="3.30.1220.10">
    <property type="entry name" value="CobW-like, C-terminal domain"/>
    <property type="match status" value="1"/>
</dbReference>
<accession>A0ABQ2D3Y7</accession>
<dbReference type="InterPro" id="IPR027417">
    <property type="entry name" value="P-loop_NTPase"/>
</dbReference>
<keyword evidence="3" id="KW-0143">Chaperone</keyword>
<dbReference type="InterPro" id="IPR011629">
    <property type="entry name" value="CobW-like_C"/>
</dbReference>
<organism evidence="7 8">
    <name type="scientific">Deinococcus roseus</name>
    <dbReference type="NCBI Taxonomy" id="392414"/>
    <lineage>
        <taxon>Bacteria</taxon>
        <taxon>Thermotogati</taxon>
        <taxon>Deinococcota</taxon>
        <taxon>Deinococci</taxon>
        <taxon>Deinococcales</taxon>
        <taxon>Deinococcaceae</taxon>
        <taxon>Deinococcus</taxon>
    </lineage>
</organism>
<evidence type="ECO:0000256" key="3">
    <source>
        <dbReference type="ARBA" id="ARBA00023186"/>
    </source>
</evidence>
<reference evidence="8" key="1">
    <citation type="journal article" date="2019" name="Int. J. Syst. Evol. Microbiol.">
        <title>The Global Catalogue of Microorganisms (GCM) 10K type strain sequencing project: providing services to taxonomists for standard genome sequencing and annotation.</title>
        <authorList>
            <consortium name="The Broad Institute Genomics Platform"/>
            <consortium name="The Broad Institute Genome Sequencing Center for Infectious Disease"/>
            <person name="Wu L."/>
            <person name="Ma J."/>
        </authorList>
    </citation>
    <scope>NUCLEOTIDE SEQUENCE [LARGE SCALE GENOMIC DNA]</scope>
    <source>
        <strain evidence="8">JCM 14370</strain>
    </source>
</reference>
<protein>
    <submittedName>
        <fullName evidence="7">Cobalamin biosynthesis protein CobW</fullName>
    </submittedName>
</protein>
<keyword evidence="8" id="KW-1185">Reference proteome</keyword>
<comment type="caution">
    <text evidence="7">The sequence shown here is derived from an EMBL/GenBank/DDBJ whole genome shotgun (WGS) entry which is preliminary data.</text>
</comment>
<evidence type="ECO:0000259" key="6">
    <source>
        <dbReference type="SMART" id="SM00833"/>
    </source>
</evidence>
<feature type="domain" description="CobW C-terminal" evidence="6">
    <location>
        <begin position="225"/>
        <end position="316"/>
    </location>
</feature>
<evidence type="ECO:0000313" key="8">
    <source>
        <dbReference type="Proteomes" id="UP000632222"/>
    </source>
</evidence>
<dbReference type="PANTHER" id="PTHR13748">
    <property type="entry name" value="COBW-RELATED"/>
    <property type="match status" value="1"/>
</dbReference>
<dbReference type="InterPro" id="IPR051316">
    <property type="entry name" value="Zinc-reg_GTPase_activator"/>
</dbReference>
<evidence type="ECO:0000256" key="4">
    <source>
        <dbReference type="ARBA" id="ARBA00034320"/>
    </source>
</evidence>
<dbReference type="SUPFAM" id="SSF90002">
    <property type="entry name" value="Hypothetical protein YjiA, C-terminal domain"/>
    <property type="match status" value="1"/>
</dbReference>
<comment type="similarity">
    <text evidence="4">Belongs to the SIMIBI class G3E GTPase family. ZNG1 subfamily.</text>
</comment>
<proteinExistence type="inferred from homology"/>